<feature type="compositionally biased region" description="Low complexity" evidence="2">
    <location>
        <begin position="1584"/>
        <end position="1594"/>
    </location>
</feature>
<proteinExistence type="predicted"/>
<dbReference type="InterPro" id="IPR031325">
    <property type="entry name" value="RHS_repeat"/>
</dbReference>
<dbReference type="Proteomes" id="UP000598174">
    <property type="component" value="Unassembled WGS sequence"/>
</dbReference>
<keyword evidence="3" id="KW-0732">Signal</keyword>
<feature type="chain" id="PRO_5036696273" evidence="3">
    <location>
        <begin position="32"/>
        <end position="2263"/>
    </location>
</feature>
<dbReference type="NCBIfam" id="TIGR03696">
    <property type="entry name" value="Rhs_assc_core"/>
    <property type="match status" value="1"/>
</dbReference>
<dbReference type="InterPro" id="IPR056823">
    <property type="entry name" value="TEN-like_YD-shell"/>
</dbReference>
<dbReference type="Pfam" id="PF07591">
    <property type="entry name" value="PT-HINT"/>
    <property type="match status" value="1"/>
</dbReference>
<protein>
    <submittedName>
        <fullName evidence="5">Type IV secretion protein Rhs</fullName>
    </submittedName>
</protein>
<feature type="region of interest" description="Disordered" evidence="2">
    <location>
        <begin position="1724"/>
        <end position="1743"/>
    </location>
</feature>
<comment type="caution">
    <text evidence="5">The sequence shown here is derived from an EMBL/GenBank/DDBJ whole genome shotgun (WGS) entry which is preliminary data.</text>
</comment>
<sequence length="2263" mass="241927">MHKWNSRLGAAVSFAMSAALLVTLQQQPAWAAKPKPYAPPAAAVQPDVAVRAVPVKSLPSDHAKRAADQPKPVWPTADGPAPVRVAGQASSTTRVEILDQATSARAKMAGLLFRVGRTAGSLTKSGSVGVSVDYRKFATAYGGDWAARLQLVRLPDCALTTPERKECAGQPVPTRNDVAAKQATADVAVGASTLMALAATPTGPTGSYGATTLNASGTWSAGGSSGNFSWSFPMRVPPGLNGPMPTVELGYSSQSVDGRMVSSNNQPSDIGEGFELGTSGFIERRYRNCSSDGGTSDDECWVTDNASLSLNGSGGDLIRDNANENLWHLRNDDGSRIERRFGADNGTYNGEWWVVTSANGTQYWFGRNKLPGYSSGDTTMSAWTVPVFGNNTGEKCHKDTFAASSCVQGWRWNLDYVVDPHYNTMSFWYGTDSNNYQSSAVGVKSYIRGGRLDHVSYGTRVEPDLATGTDTIFNGHASARVDFGYDDRCLNNCTVHDGTHWPDTPWDLACTSSTTCTARMPSFFSTRRLATVTTGTYEALTGKFRNVERWTLTHSYPDPEDGTRAGLWLAKISHVGLVGGGDGTSIPDVTFTGKNLPNRVDAVDNAPPMNWRRLTDINSETGAIVHVDYLDTDCSPTSKPSSPAQNTKRCYPVKWTPSGYPQQTDYFNRYVVNEVTETDRTGGATRVLHHYDYIGTPAWHYTDDDGLIDDDAKTWSQWRGYEKVGVTTGDPGGQTYTESTYFRGMNGDYLTATTKRSASVKDSRSVLVADDDAYTGMVRETRTLNGPDGAEVSGEINDPVKSAARATRTIAGATVESRFVNIEGTHSRVTLDHAPWTRTTYTKTTFDDYGMPTRTDDYGDEAVTGDEQCTATTYEPRNTTLWLTSLPQRIQTYAVGCGQTGGTVAEANVIGDALTLYDSHGYGVAPTKGDVTETDQMIAYNNGSPSYKAVTKSAYDDLGRVVDSWDVLDHHSATAYTPARTGPVTQTVDTNPMGWTTTSIIEPAWGLATATVDVNQLRTTLKYDGLGRLTGMWSPGRSLSDPADVAYDYLIRTDGVNAVTTSHINPTGGVTKSYTLYDGLLRTRQTQTSSPKGGRILTDTFYDAAGRAYLSNGAYWDPTGSPGTSVVKPMQQEDVPNQTRTVFDGAGRAISSIFQPRTVERWRTTTVYGGDHTDVEPPTGATASSTWVDARGRTIQLRQYPTRSATGTDYDHTDYAYNAKGLLDSVTTPDGSKWTYTYDLRGRKISSTDPDAGKSMYKYDDAGKLTTSQDGNNAQLFHTYDALDRKIGLYKGTSVSSSGQLAQWDYDQALFDGTTTRVLGRPSQSSRIDGTKRYITAVNKYDQHYQPTESMVTIPSGENGLGGDYKFSTGYNADGSVRAAGYPTSGDLQLETAFYGYNGDDQPSTLLNSYGTQTGSSIVSDSKYDALGHATQYTLYTGFYSGTGSRAYLNFETDQTTGRMNEISVHRDGISPNTVTDLHYTYDDAGNVTKMADDAAADTQCFTYDRYQRLTEAWTPSSGNCATARSTAGLGGAAPYWQSYTYSLGGARASLTDHGTANGDVTTSYTYTDSTPTDPTTGQPHGLDGTTTTDNTGTRSAAYTYDKAGNTKTRPGPNGTQTLVWDAEGNLQSVTDTAGSTSYLYDADGNRLISRDTGGKTLYLPNEEVRFTNSTGATSCTRYYSFGGGTVAQRTSSGLTWLASDHQGTQNVSVDEQTQTSTIRRQTPFGTARGTSTPWVNTKGFVGGTSDPTGLTHLGAREYDPALGRFISVDPVLDSGDPQSMEGYAYSDNSPVMKSDPSGEMFATPDGGGSQQSVNEAYQLLKNGSNNDDDQPSSKPTPKKKKKCGWTCKAGGWIDDHKAVIAGAAAGIVVGLGCEAAIGWTGVGAVACGAAAGAVGSMVQYAVETKVEHKGNFSLGGMLVQGAIGGVVGGFTGGLGSIGNAGLRAGFSNLASGAGGRAAFNAGAAAMKKEASNIASGLTRGAFTRGAAESAEGAALPKPSCHSFAPTTAVVMSDGTAKQIGAVQVGDHVLAGDPETGDKSERVVDEVHVNHDTALTDVTVKADGQATVVHTTQYHPFWDETQQRWVNAGDLTEGDSLRSTDGTSITVLSVNNFTDAQTMYDLTIKDVHTYYVLAGTTPVLVHNCGGGFKNGVAPDEIDAINRSFGGERELNGSAANALANASRYGSFWEKSGVMIRDIAGSHMYNNGNKRTAHAVVSELMRRNNVISGPTSDDLWSVIARVSDSTKKGHTMDVGEIAGMLRGY</sequence>
<dbReference type="Gene3D" id="1.20.120.1870">
    <property type="entry name" value="Fic/DOC protein, Fido domain"/>
    <property type="match status" value="1"/>
</dbReference>
<evidence type="ECO:0000256" key="1">
    <source>
        <dbReference type="ARBA" id="ARBA00022737"/>
    </source>
</evidence>
<dbReference type="Gene3D" id="2.170.16.10">
    <property type="entry name" value="Hedgehog/Intein (Hint) domain"/>
    <property type="match status" value="1"/>
</dbReference>
<dbReference type="CDD" id="cd00081">
    <property type="entry name" value="Hint"/>
    <property type="match status" value="1"/>
</dbReference>
<feature type="compositionally biased region" description="Polar residues" evidence="2">
    <location>
        <begin position="1811"/>
        <end position="1826"/>
    </location>
</feature>
<dbReference type="EMBL" id="BOMM01000002">
    <property type="protein sequence ID" value="GIE08689.1"/>
    <property type="molecule type" value="Genomic_DNA"/>
</dbReference>
<keyword evidence="1" id="KW-0677">Repeat</keyword>
<organism evidence="5 6">
    <name type="scientific">Paractinoplanes ferrugineus</name>
    <dbReference type="NCBI Taxonomy" id="113564"/>
    <lineage>
        <taxon>Bacteria</taxon>
        <taxon>Bacillati</taxon>
        <taxon>Actinomycetota</taxon>
        <taxon>Actinomycetes</taxon>
        <taxon>Micromonosporales</taxon>
        <taxon>Micromonosporaceae</taxon>
        <taxon>Paractinoplanes</taxon>
    </lineage>
</organism>
<accession>A0A919MBR0</accession>
<dbReference type="NCBIfam" id="TIGR01643">
    <property type="entry name" value="YD_repeat_2x"/>
    <property type="match status" value="2"/>
</dbReference>
<dbReference type="PROSITE" id="PS50818">
    <property type="entry name" value="INTEIN_C_TER"/>
    <property type="match status" value="1"/>
</dbReference>
<dbReference type="InterPro" id="IPR053737">
    <property type="entry name" value="Type_II_TA_Toxin"/>
</dbReference>
<dbReference type="PANTHER" id="PTHR32305:SF17">
    <property type="entry name" value="TRNA NUCLEASE WAPA"/>
    <property type="match status" value="1"/>
</dbReference>
<dbReference type="RefSeq" id="WP_203815325.1">
    <property type="nucleotide sequence ID" value="NZ_BAAABP010000014.1"/>
</dbReference>
<feature type="compositionally biased region" description="Polar residues" evidence="2">
    <location>
        <begin position="1724"/>
        <end position="1736"/>
    </location>
</feature>
<reference evidence="5" key="1">
    <citation type="submission" date="2021-01" db="EMBL/GenBank/DDBJ databases">
        <title>Whole genome shotgun sequence of Actinoplanes ferrugineus NBRC 15555.</title>
        <authorList>
            <person name="Komaki H."/>
            <person name="Tamura T."/>
        </authorList>
    </citation>
    <scope>NUCLEOTIDE SEQUENCE</scope>
    <source>
        <strain evidence="5">NBRC 15555</strain>
    </source>
</reference>
<dbReference type="InterPro" id="IPR006530">
    <property type="entry name" value="YD"/>
</dbReference>
<feature type="signal peptide" evidence="3">
    <location>
        <begin position="1"/>
        <end position="31"/>
    </location>
</feature>
<dbReference type="InterPro" id="IPR050708">
    <property type="entry name" value="T6SS_VgrG/RHS"/>
</dbReference>
<feature type="domain" description="Teneurin-like YD-shell" evidence="4">
    <location>
        <begin position="1597"/>
        <end position="1792"/>
    </location>
</feature>
<dbReference type="Pfam" id="PF05593">
    <property type="entry name" value="RHS_repeat"/>
    <property type="match status" value="1"/>
</dbReference>
<gene>
    <name evidence="5" type="ORF">Afe05nite_05290</name>
</gene>
<evidence type="ECO:0000259" key="4">
    <source>
        <dbReference type="Pfam" id="PF25023"/>
    </source>
</evidence>
<feature type="region of interest" description="Disordered" evidence="2">
    <location>
        <begin position="1778"/>
        <end position="1843"/>
    </location>
</feature>
<evidence type="ECO:0000256" key="3">
    <source>
        <dbReference type="SAM" id="SignalP"/>
    </source>
</evidence>
<evidence type="ECO:0000313" key="6">
    <source>
        <dbReference type="Proteomes" id="UP000598174"/>
    </source>
</evidence>
<feature type="compositionally biased region" description="Basic and acidic residues" evidence="2">
    <location>
        <begin position="59"/>
        <end position="68"/>
    </location>
</feature>
<name>A0A919MBR0_9ACTN</name>
<evidence type="ECO:0000256" key="2">
    <source>
        <dbReference type="SAM" id="MobiDB-lite"/>
    </source>
</evidence>
<dbReference type="SUPFAM" id="SSF51294">
    <property type="entry name" value="Hedgehog/intein (Hint) domain"/>
    <property type="match status" value="1"/>
</dbReference>
<keyword evidence="6" id="KW-1185">Reference proteome</keyword>
<dbReference type="InterPro" id="IPR030934">
    <property type="entry name" value="Intein_C"/>
</dbReference>
<dbReference type="Gene3D" id="2.180.10.10">
    <property type="entry name" value="RHS repeat-associated core"/>
    <property type="match status" value="1"/>
</dbReference>
<evidence type="ECO:0000313" key="5">
    <source>
        <dbReference type="EMBL" id="GIE08689.1"/>
    </source>
</evidence>
<feature type="region of interest" description="Disordered" evidence="2">
    <location>
        <begin position="1563"/>
        <end position="1595"/>
    </location>
</feature>
<dbReference type="NCBIfam" id="TIGR01443">
    <property type="entry name" value="intein_Cterm"/>
    <property type="match status" value="1"/>
</dbReference>
<dbReference type="InterPro" id="IPR036844">
    <property type="entry name" value="Hint_dom_sf"/>
</dbReference>
<feature type="compositionally biased region" description="Low complexity" evidence="2">
    <location>
        <begin position="1563"/>
        <end position="1577"/>
    </location>
</feature>
<feature type="region of interest" description="Disordered" evidence="2">
    <location>
        <begin position="59"/>
        <end position="84"/>
    </location>
</feature>
<dbReference type="InterPro" id="IPR022385">
    <property type="entry name" value="Rhs_assc_core"/>
</dbReference>
<dbReference type="Pfam" id="PF25023">
    <property type="entry name" value="TEN_YD-shell"/>
    <property type="match status" value="1"/>
</dbReference>
<dbReference type="PANTHER" id="PTHR32305">
    <property type="match status" value="1"/>
</dbReference>